<dbReference type="GO" id="GO:0097629">
    <property type="term" value="C:extrinsic component of omegasome membrane"/>
    <property type="evidence" value="ECO:0007669"/>
    <property type="project" value="TreeGrafter"/>
</dbReference>
<evidence type="ECO:0000256" key="1">
    <source>
        <dbReference type="ARBA" id="ARBA00023054"/>
    </source>
</evidence>
<keyword evidence="5" id="KW-1185">Reference proteome</keyword>
<dbReference type="Pfam" id="PF10186">
    <property type="entry name" value="ATG14"/>
    <property type="match status" value="1"/>
</dbReference>
<dbReference type="OrthoDB" id="6436063at2759"/>
<reference evidence="5" key="1">
    <citation type="journal article" date="2020" name="PLoS Negl. Trop. Dis.">
        <title>High-quality nuclear genome for Sarcoptes scabiei-A critical resource for a neglected parasite.</title>
        <authorList>
            <person name="Korhonen P.K."/>
            <person name="Gasser R.B."/>
            <person name="Ma G."/>
            <person name="Wang T."/>
            <person name="Stroehlein A.J."/>
            <person name="Young N.D."/>
            <person name="Ang C.S."/>
            <person name="Fernando D.D."/>
            <person name="Lu H.C."/>
            <person name="Taylor S."/>
            <person name="Reynolds S.L."/>
            <person name="Mofiz E."/>
            <person name="Najaraj S.H."/>
            <person name="Gowda H."/>
            <person name="Madugundu A."/>
            <person name="Renuse S."/>
            <person name="Holt D."/>
            <person name="Pandey A."/>
            <person name="Papenfuss A.T."/>
            <person name="Fischer K."/>
        </authorList>
    </citation>
    <scope>NUCLEOTIDE SEQUENCE [LARGE SCALE GENOMIC DNA]</scope>
</reference>
<evidence type="ECO:0000313" key="4">
    <source>
        <dbReference type="EnsemblMetazoa" id="KAF7487811.1"/>
    </source>
</evidence>
<evidence type="ECO:0000313" key="5">
    <source>
        <dbReference type="Proteomes" id="UP000070412"/>
    </source>
</evidence>
<evidence type="ECO:0000313" key="3">
    <source>
        <dbReference type="EMBL" id="KAF7487811.1"/>
    </source>
</evidence>
<gene>
    <name evidence="3" type="ORF">SSS_1667</name>
</gene>
<sequence>MNSNSQEKPDDLHNCERKLLSSSSSSISSQDDTIRNLPRSLSLIDKTILDQFASNLYKSEYENRDEDEENDECFQEYLENNCFGSDSIRTILTASTKSFDNESFENNPLRINSSANDAKKLQILDESKQSSGSKLKCPICLSLNRKLFCASCIKNGDFTHSKNNFLERFADKKLKFIKLKEQQMQILNFVTKHFSNSVMKEKLVIYVQKHSPNLTNLCIHLINFQSGEIKTAEKNVKILKSIIAEKRLIKNKIESLLRLTERDCSEIRRKTQMLNEKIEKTKHLIAKQSQSSKHYLKKENHYQNQLNDLMQNKIAALTTFIFPISKQTITSSSRADQNDKKINRNFNDSVSNETTPLLDCDTTNDYDDYDKNDDEDGQKECCLDKKSPCKNMIAKHQTTKQRSSEKNVLKIIEYRIVESSIRNDENLELITKRSSQSLDVMLSIDDNLHQKDYFRIVSSLSHLCHLTNSIANILCVHLPKKISLGEFTTKVLRKKELAHKIYKLNLNVVYLCVINRCDQNQIRPSKCFKNMLILLGHEQIRKLFYKQIRKELLLNFKLNSGHLLKPKKLETIEEFDFIENNVPDLIFDNEQQSTGFLSSLVSSIYKRATTG</sequence>
<feature type="compositionally biased region" description="Polar residues" evidence="2">
    <location>
        <begin position="344"/>
        <end position="354"/>
    </location>
</feature>
<proteinExistence type="predicted"/>
<dbReference type="AlphaFoldDB" id="A0A834R0P4"/>
<protein>
    <submittedName>
        <fullName evidence="3">Beclin 1-associated autophagy-related key regulator</fullName>
    </submittedName>
</protein>
<dbReference type="PANTHER" id="PTHR13664">
    <property type="entry name" value="BECLIN 1-ASSOCIATED AUTOPHAGY-RELATED KEY REGULATOR"/>
    <property type="match status" value="1"/>
</dbReference>
<name>A0A834R0P4_SARSC</name>
<dbReference type="GO" id="GO:0035014">
    <property type="term" value="F:phosphatidylinositol 3-kinase regulator activity"/>
    <property type="evidence" value="ECO:0007669"/>
    <property type="project" value="TreeGrafter"/>
</dbReference>
<feature type="region of interest" description="Disordered" evidence="2">
    <location>
        <begin position="332"/>
        <end position="354"/>
    </location>
</feature>
<evidence type="ECO:0000256" key="2">
    <source>
        <dbReference type="SAM" id="MobiDB-lite"/>
    </source>
</evidence>
<dbReference type="GO" id="GO:0005776">
    <property type="term" value="C:autophagosome"/>
    <property type="evidence" value="ECO:0007669"/>
    <property type="project" value="TreeGrafter"/>
</dbReference>
<dbReference type="EnsemblMetazoa" id="SSS_1667s_mrna">
    <property type="protein sequence ID" value="KAF7487811.1"/>
    <property type="gene ID" value="SSS_1667"/>
</dbReference>
<dbReference type="GO" id="GO:0000423">
    <property type="term" value="P:mitophagy"/>
    <property type="evidence" value="ECO:0007669"/>
    <property type="project" value="TreeGrafter"/>
</dbReference>
<dbReference type="InterPro" id="IPR018791">
    <property type="entry name" value="UV_resistance/autophagy_Atg14"/>
</dbReference>
<accession>A0A834R0P4</accession>
<dbReference type="GO" id="GO:0035032">
    <property type="term" value="C:phosphatidylinositol 3-kinase complex, class III"/>
    <property type="evidence" value="ECO:0007669"/>
    <property type="project" value="TreeGrafter"/>
</dbReference>
<organism evidence="3">
    <name type="scientific">Sarcoptes scabiei</name>
    <name type="common">Itch mite</name>
    <name type="synonym">Acarus scabiei</name>
    <dbReference type="NCBI Taxonomy" id="52283"/>
    <lineage>
        <taxon>Eukaryota</taxon>
        <taxon>Metazoa</taxon>
        <taxon>Ecdysozoa</taxon>
        <taxon>Arthropoda</taxon>
        <taxon>Chelicerata</taxon>
        <taxon>Arachnida</taxon>
        <taxon>Acari</taxon>
        <taxon>Acariformes</taxon>
        <taxon>Sarcoptiformes</taxon>
        <taxon>Astigmata</taxon>
        <taxon>Psoroptidia</taxon>
        <taxon>Sarcoptoidea</taxon>
        <taxon>Sarcoptidae</taxon>
        <taxon>Sarcoptinae</taxon>
        <taxon>Sarcoptes</taxon>
    </lineage>
</organism>
<reference evidence="4" key="3">
    <citation type="submission" date="2022-06" db="UniProtKB">
        <authorList>
            <consortium name="EnsemblMetazoa"/>
        </authorList>
    </citation>
    <scope>IDENTIFICATION</scope>
</reference>
<dbReference type="GO" id="GO:0043495">
    <property type="term" value="F:protein-membrane adaptor activity"/>
    <property type="evidence" value="ECO:0007669"/>
    <property type="project" value="TreeGrafter"/>
</dbReference>
<dbReference type="GO" id="GO:0016240">
    <property type="term" value="P:autophagosome membrane docking"/>
    <property type="evidence" value="ECO:0007669"/>
    <property type="project" value="TreeGrafter"/>
</dbReference>
<dbReference type="GO" id="GO:0000045">
    <property type="term" value="P:autophagosome assembly"/>
    <property type="evidence" value="ECO:0007669"/>
    <property type="project" value="TreeGrafter"/>
</dbReference>
<dbReference type="GO" id="GO:0009267">
    <property type="term" value="P:cellular response to starvation"/>
    <property type="evidence" value="ECO:0007669"/>
    <property type="project" value="TreeGrafter"/>
</dbReference>
<dbReference type="PANTHER" id="PTHR13664:SF0">
    <property type="entry name" value="BECLIN 1-ASSOCIATED AUTOPHAGY-RELATED KEY REGULATOR"/>
    <property type="match status" value="1"/>
</dbReference>
<reference evidence="3" key="2">
    <citation type="submission" date="2020-01" db="EMBL/GenBank/DDBJ databases">
        <authorList>
            <person name="Korhonen P.K.K."/>
            <person name="Guangxu M.G."/>
            <person name="Wang T.W."/>
            <person name="Stroehlein A.J.S."/>
            <person name="Young N.D."/>
            <person name="Ang C.-S.A."/>
            <person name="Fernando D.W.F."/>
            <person name="Lu H.L."/>
            <person name="Taylor S.T."/>
            <person name="Ehtesham M.E.M."/>
            <person name="Najaraj S.H.N."/>
            <person name="Harsha G.H.G."/>
            <person name="Madugundu A.M."/>
            <person name="Renuse S.R."/>
            <person name="Holt D.H."/>
            <person name="Pandey A.P."/>
            <person name="Papenfuss A.P."/>
            <person name="Gasser R.B.G."/>
            <person name="Fischer K.F."/>
        </authorList>
    </citation>
    <scope>NUCLEOTIDE SEQUENCE</scope>
    <source>
        <strain evidence="3">SSS_KF_BRIS2020</strain>
    </source>
</reference>
<dbReference type="GO" id="GO:0097632">
    <property type="term" value="C:extrinsic component of phagophore assembly site membrane"/>
    <property type="evidence" value="ECO:0007669"/>
    <property type="project" value="TreeGrafter"/>
</dbReference>
<dbReference type="EMBL" id="WVUK01000066">
    <property type="protein sequence ID" value="KAF7487811.1"/>
    <property type="molecule type" value="Genomic_DNA"/>
</dbReference>
<keyword evidence="1" id="KW-0175">Coiled coil</keyword>
<dbReference type="Proteomes" id="UP000070412">
    <property type="component" value="Unassembled WGS sequence"/>
</dbReference>